<evidence type="ECO:0000256" key="5">
    <source>
        <dbReference type="SAM" id="MobiDB-lite"/>
    </source>
</evidence>
<dbReference type="InterPro" id="IPR011545">
    <property type="entry name" value="DEAD/DEAH_box_helicase_dom"/>
</dbReference>
<dbReference type="GO" id="GO:0070478">
    <property type="term" value="P:nuclear-transcribed mRNA catabolic process, 3'-5' exonucleolytic nonsense-mediated decay"/>
    <property type="evidence" value="ECO:0007669"/>
    <property type="project" value="TreeGrafter"/>
</dbReference>
<evidence type="ECO:0000256" key="1">
    <source>
        <dbReference type="ARBA" id="ARBA00022741"/>
    </source>
</evidence>
<reference evidence="7 8" key="1">
    <citation type="submission" date="2018-12" db="EMBL/GenBank/DDBJ databases">
        <authorList>
            <consortium name="Pathogen Informatics"/>
        </authorList>
    </citation>
    <scope>NUCLEOTIDE SEQUENCE [LARGE SCALE GENOMIC DNA]</scope>
    <source>
        <strain evidence="7 8">NCTC10918</strain>
    </source>
</reference>
<feature type="domain" description="Helicase ATP-binding" evidence="6">
    <location>
        <begin position="55"/>
        <end position="213"/>
    </location>
</feature>
<keyword evidence="2" id="KW-0378">Hydrolase</keyword>
<dbReference type="InterPro" id="IPR027417">
    <property type="entry name" value="P-loop_NTPase"/>
</dbReference>
<keyword evidence="3 7" id="KW-0347">Helicase</keyword>
<evidence type="ECO:0000256" key="3">
    <source>
        <dbReference type="ARBA" id="ARBA00022806"/>
    </source>
</evidence>
<dbReference type="Pfam" id="PF00270">
    <property type="entry name" value="DEAD"/>
    <property type="match status" value="1"/>
</dbReference>
<protein>
    <submittedName>
        <fullName evidence="7">Ski2-like helicase</fullName>
    </submittedName>
</protein>
<dbReference type="Proteomes" id="UP000270988">
    <property type="component" value="Chromosome"/>
</dbReference>
<dbReference type="GO" id="GO:0005524">
    <property type="term" value="F:ATP binding"/>
    <property type="evidence" value="ECO:0007669"/>
    <property type="project" value="UniProtKB-KW"/>
</dbReference>
<dbReference type="FunFam" id="3.40.50.300:FF:000190">
    <property type="entry name" value="ATP-dependent RNA helicase"/>
    <property type="match status" value="1"/>
</dbReference>
<evidence type="ECO:0000259" key="6">
    <source>
        <dbReference type="PROSITE" id="PS51192"/>
    </source>
</evidence>
<dbReference type="SUPFAM" id="SSF52540">
    <property type="entry name" value="P-loop containing nucleoside triphosphate hydrolases"/>
    <property type="match status" value="1"/>
</dbReference>
<evidence type="ECO:0000313" key="8">
    <source>
        <dbReference type="Proteomes" id="UP000270988"/>
    </source>
</evidence>
<gene>
    <name evidence="7" type="ORF">NCTC10918_00683</name>
</gene>
<dbReference type="GO" id="GO:0004386">
    <property type="term" value="F:helicase activity"/>
    <property type="evidence" value="ECO:0007669"/>
    <property type="project" value="UniProtKB-KW"/>
</dbReference>
<dbReference type="Gene3D" id="3.40.50.300">
    <property type="entry name" value="P-loop containing nucleotide triphosphate hydrolases"/>
    <property type="match status" value="1"/>
</dbReference>
<keyword evidence="4" id="KW-0067">ATP-binding</keyword>
<evidence type="ECO:0000256" key="4">
    <source>
        <dbReference type="ARBA" id="ARBA00022840"/>
    </source>
</evidence>
<dbReference type="PROSITE" id="PS51192">
    <property type="entry name" value="HELICASE_ATP_BIND_1"/>
    <property type="match status" value="1"/>
</dbReference>
<organism evidence="7 8">
    <name type="scientific">Rothia dentocariosa</name>
    <dbReference type="NCBI Taxonomy" id="2047"/>
    <lineage>
        <taxon>Bacteria</taxon>
        <taxon>Bacillati</taxon>
        <taxon>Actinomycetota</taxon>
        <taxon>Actinomycetes</taxon>
        <taxon>Micrococcales</taxon>
        <taxon>Micrococcaceae</taxon>
        <taxon>Rothia</taxon>
    </lineage>
</organism>
<evidence type="ECO:0000313" key="7">
    <source>
        <dbReference type="EMBL" id="VEJ29424.1"/>
    </source>
</evidence>
<accession>A0A3S4Y347</accession>
<dbReference type="InterPro" id="IPR014001">
    <property type="entry name" value="Helicase_ATP-bd"/>
</dbReference>
<proteinExistence type="predicted"/>
<name>A0A3S4Y347_9MICC</name>
<dbReference type="GO" id="GO:0016787">
    <property type="term" value="F:hydrolase activity"/>
    <property type="evidence" value="ECO:0007669"/>
    <property type="project" value="UniProtKB-KW"/>
</dbReference>
<evidence type="ECO:0000256" key="2">
    <source>
        <dbReference type="ARBA" id="ARBA00022801"/>
    </source>
</evidence>
<keyword evidence="1" id="KW-0547">Nucleotide-binding</keyword>
<dbReference type="EMBL" id="LR134521">
    <property type="protein sequence ID" value="VEJ29424.1"/>
    <property type="molecule type" value="Genomic_DNA"/>
</dbReference>
<dbReference type="InterPro" id="IPR050699">
    <property type="entry name" value="RNA-DNA_Helicase"/>
</dbReference>
<feature type="region of interest" description="Disordered" evidence="5">
    <location>
        <begin position="241"/>
        <end position="269"/>
    </location>
</feature>
<dbReference type="PANTHER" id="PTHR12131">
    <property type="entry name" value="ATP-DEPENDENT RNA AND DNA HELICASE"/>
    <property type="match status" value="1"/>
</dbReference>
<dbReference type="GO" id="GO:0003676">
    <property type="term" value="F:nucleic acid binding"/>
    <property type="evidence" value="ECO:0007669"/>
    <property type="project" value="InterPro"/>
</dbReference>
<dbReference type="SMART" id="SM00487">
    <property type="entry name" value="DEXDc"/>
    <property type="match status" value="1"/>
</dbReference>
<feature type="region of interest" description="Disordered" evidence="5">
    <location>
        <begin position="1"/>
        <end position="26"/>
    </location>
</feature>
<dbReference type="GO" id="GO:0055087">
    <property type="term" value="C:Ski complex"/>
    <property type="evidence" value="ECO:0007669"/>
    <property type="project" value="TreeGrafter"/>
</dbReference>
<dbReference type="PANTHER" id="PTHR12131:SF1">
    <property type="entry name" value="ATP-DEPENDENT RNA HELICASE SUPV3L1, MITOCHONDRIAL-RELATED"/>
    <property type="match status" value="1"/>
</dbReference>
<sequence>MAENPQETTHGSNDRPSYSAQYQAAQERNAHAKTALGKFEKTLGFPLDSFQRQACQSVEAGHAVLVAAPTGAGKTAVGEFGIYLALQTGTKAFYTTPIKALSNQKYHDFVREYGEESVGLLTGDTSINTEAPIVVMTTEVLRNMLYAESTTLIGLGYVIMDEVHYLADRFRGAVWEEAIIHLPEHVTVISLSATVSNVEEFGAWLDTVRGDTDIILSEHRPVPLWQHLMVGNRVIDLFVPDETSQKEASPTKRRKNHTKSPQNAPAGLRINPLLKQLRPGFRRHTPGTMHPNASASDAAATGMTNTHMRSNDPVIKPLPKMPTFCVRTAYLALKWPVS</sequence>
<dbReference type="AlphaFoldDB" id="A0A3S4Y347"/>